<dbReference type="Proteomes" id="UP000054270">
    <property type="component" value="Unassembled WGS sequence"/>
</dbReference>
<feature type="compositionally biased region" description="Basic and acidic residues" evidence="1">
    <location>
        <begin position="142"/>
        <end position="158"/>
    </location>
</feature>
<sequence>MHPLTSIIDRHHRRQGRNQTVPNHAHPGSRRSPSRRAVRFCLCAVGHQGAGYIIRLTRHATASRRHPNVPTATHATLTHLAGPGSQRVHRAYNAPSHDGRRRPVRVDRPMLPGINHARPPPPTRHISPCERLMGANPARGLIDPRGRRARGRDRPLQL</sequence>
<accession>A0A0D2PIL6</accession>
<protein>
    <submittedName>
        <fullName evidence="2">Uncharacterized protein</fullName>
    </submittedName>
</protein>
<name>A0A0D2PIL6_HYPSF</name>
<evidence type="ECO:0000256" key="1">
    <source>
        <dbReference type="SAM" id="MobiDB-lite"/>
    </source>
</evidence>
<organism evidence="2 3">
    <name type="scientific">Hypholoma sublateritium (strain FD-334 SS-4)</name>
    <dbReference type="NCBI Taxonomy" id="945553"/>
    <lineage>
        <taxon>Eukaryota</taxon>
        <taxon>Fungi</taxon>
        <taxon>Dikarya</taxon>
        <taxon>Basidiomycota</taxon>
        <taxon>Agaricomycotina</taxon>
        <taxon>Agaricomycetes</taxon>
        <taxon>Agaricomycetidae</taxon>
        <taxon>Agaricales</taxon>
        <taxon>Agaricineae</taxon>
        <taxon>Strophariaceae</taxon>
        <taxon>Hypholoma</taxon>
    </lineage>
</organism>
<gene>
    <name evidence="2" type="ORF">HYPSUDRAFT_204289</name>
</gene>
<dbReference type="AlphaFoldDB" id="A0A0D2PIL6"/>
<evidence type="ECO:0000313" key="2">
    <source>
        <dbReference type="EMBL" id="KJA19865.1"/>
    </source>
</evidence>
<dbReference type="EMBL" id="KN817573">
    <property type="protein sequence ID" value="KJA19865.1"/>
    <property type="molecule type" value="Genomic_DNA"/>
</dbReference>
<proteinExistence type="predicted"/>
<reference evidence="3" key="1">
    <citation type="submission" date="2014-04" db="EMBL/GenBank/DDBJ databases">
        <title>Evolutionary Origins and Diversification of the Mycorrhizal Mutualists.</title>
        <authorList>
            <consortium name="DOE Joint Genome Institute"/>
            <consortium name="Mycorrhizal Genomics Consortium"/>
            <person name="Kohler A."/>
            <person name="Kuo A."/>
            <person name="Nagy L.G."/>
            <person name="Floudas D."/>
            <person name="Copeland A."/>
            <person name="Barry K.W."/>
            <person name="Cichocki N."/>
            <person name="Veneault-Fourrey C."/>
            <person name="LaButti K."/>
            <person name="Lindquist E.A."/>
            <person name="Lipzen A."/>
            <person name="Lundell T."/>
            <person name="Morin E."/>
            <person name="Murat C."/>
            <person name="Riley R."/>
            <person name="Ohm R."/>
            <person name="Sun H."/>
            <person name="Tunlid A."/>
            <person name="Henrissat B."/>
            <person name="Grigoriev I.V."/>
            <person name="Hibbett D.S."/>
            <person name="Martin F."/>
        </authorList>
    </citation>
    <scope>NUCLEOTIDE SEQUENCE [LARGE SCALE GENOMIC DNA]</scope>
    <source>
        <strain evidence="3">FD-334 SS-4</strain>
    </source>
</reference>
<keyword evidence="3" id="KW-1185">Reference proteome</keyword>
<feature type="region of interest" description="Disordered" evidence="1">
    <location>
        <begin position="1"/>
        <end position="35"/>
    </location>
</feature>
<feature type="region of interest" description="Disordered" evidence="1">
    <location>
        <begin position="135"/>
        <end position="158"/>
    </location>
</feature>
<feature type="region of interest" description="Disordered" evidence="1">
    <location>
        <begin position="111"/>
        <end position="130"/>
    </location>
</feature>
<evidence type="ECO:0000313" key="3">
    <source>
        <dbReference type="Proteomes" id="UP000054270"/>
    </source>
</evidence>